<dbReference type="EMBL" id="LLXX01000179">
    <property type="protein sequence ID" value="KRQ98096.1"/>
    <property type="molecule type" value="Genomic_DNA"/>
</dbReference>
<keyword evidence="2" id="KW-1185">Reference proteome</keyword>
<comment type="caution">
    <text evidence="1">The sequence shown here is derived from an EMBL/GenBank/DDBJ whole genome shotgun (WGS) entry which is preliminary data.</text>
</comment>
<evidence type="ECO:0000313" key="2">
    <source>
        <dbReference type="Proteomes" id="UP000051913"/>
    </source>
</evidence>
<name>A0A0R3KR92_9BRAD</name>
<gene>
    <name evidence="1" type="ORF">CP49_30155</name>
</gene>
<reference evidence="1 2" key="1">
    <citation type="submission" date="2014-03" db="EMBL/GenBank/DDBJ databases">
        <title>Bradyrhizobium valentinum sp. nov., isolated from effective nodules of Lupinus mariae-josephae, a lupine endemic of basic-lime soils in Eastern Spain.</title>
        <authorList>
            <person name="Duran D."/>
            <person name="Rey L."/>
            <person name="Navarro A."/>
            <person name="Busquets A."/>
            <person name="Imperial J."/>
            <person name="Ruiz-Argueso T."/>
        </authorList>
    </citation>
    <scope>NUCLEOTIDE SEQUENCE [LARGE SCALE GENOMIC DNA]</scope>
    <source>
        <strain evidence="1 2">LmjM3</strain>
    </source>
</reference>
<accession>A0A0R3KR92</accession>
<evidence type="ECO:0000313" key="1">
    <source>
        <dbReference type="EMBL" id="KRQ98096.1"/>
    </source>
</evidence>
<organism evidence="1 2">
    <name type="scientific">Bradyrhizobium valentinum</name>
    <dbReference type="NCBI Taxonomy" id="1518501"/>
    <lineage>
        <taxon>Bacteria</taxon>
        <taxon>Pseudomonadati</taxon>
        <taxon>Pseudomonadota</taxon>
        <taxon>Alphaproteobacteria</taxon>
        <taxon>Hyphomicrobiales</taxon>
        <taxon>Nitrobacteraceae</taxon>
        <taxon>Bradyrhizobium</taxon>
    </lineage>
</organism>
<proteinExistence type="predicted"/>
<dbReference type="AlphaFoldDB" id="A0A0R3KR92"/>
<dbReference type="Proteomes" id="UP000051913">
    <property type="component" value="Unassembled WGS sequence"/>
</dbReference>
<protein>
    <submittedName>
        <fullName evidence="1">Uncharacterized protein</fullName>
    </submittedName>
</protein>
<sequence length="59" mass="6888">MTGHTQLAITPRDRFMAAAQNELAAFERREREFIKKEREERAADLGIREACNKVVIDRQ</sequence>